<reference evidence="1" key="1">
    <citation type="journal article" date="2021" name="ISME J.">
        <title>Genomic evolution of the class Acidithiobacillia: deep-branching Proteobacteria living in extreme acidic conditions.</title>
        <authorList>
            <person name="Moya-Beltran A."/>
            <person name="Beard S."/>
            <person name="Rojas-Villalobos C."/>
            <person name="Issotta F."/>
            <person name="Gallardo Y."/>
            <person name="Ulloa R."/>
            <person name="Giaveno A."/>
            <person name="Degli Esposti M."/>
            <person name="Johnson D.B."/>
            <person name="Quatrini R."/>
        </authorList>
    </citation>
    <scope>NUCLEOTIDE SEQUENCE</scope>
    <source>
        <strain evidence="1">DSM 583</strain>
    </source>
</reference>
<dbReference type="Proteomes" id="UP000887300">
    <property type="component" value="Unassembled WGS sequence"/>
</dbReference>
<accession>A0A8X8K924</accession>
<protein>
    <submittedName>
        <fullName evidence="1">Uncharacterized protein</fullName>
    </submittedName>
</protein>
<evidence type="ECO:0000313" key="2">
    <source>
        <dbReference type="Proteomes" id="UP000887300"/>
    </source>
</evidence>
<evidence type="ECO:0000313" key="1">
    <source>
        <dbReference type="EMBL" id="MBU2722691.1"/>
    </source>
</evidence>
<dbReference type="EMBL" id="JABBHS010000176">
    <property type="protein sequence ID" value="MBU2722691.1"/>
    <property type="molecule type" value="Genomic_DNA"/>
</dbReference>
<proteinExistence type="predicted"/>
<comment type="caution">
    <text evidence="1">The sequence shown here is derived from an EMBL/GenBank/DDBJ whole genome shotgun (WGS) entry which is preliminary data.</text>
</comment>
<organism evidence="1 2">
    <name type="scientific">Acidithiobacillus ferridurans</name>
    <dbReference type="NCBI Taxonomy" id="1232575"/>
    <lineage>
        <taxon>Bacteria</taxon>
        <taxon>Pseudomonadati</taxon>
        <taxon>Pseudomonadota</taxon>
        <taxon>Acidithiobacillia</taxon>
        <taxon>Acidithiobacillales</taxon>
        <taxon>Acidithiobacillaceae</taxon>
        <taxon>Acidithiobacillus</taxon>
    </lineage>
</organism>
<name>A0A8X8K924_ACIFI</name>
<gene>
    <name evidence="1" type="ORF">HF568_05605</name>
</gene>
<dbReference type="AlphaFoldDB" id="A0A8X8K924"/>
<sequence>MMKNGKSTLFAEDRGAGGGAWLRQVVGLSFFILLRASICGMQVECSLCPTFFNINNSSIFLCIVKRRPSALTTNFWTSAYAALPPLKSVGRQLHIVHSPNYTVDIFSGCSASHQK</sequence>